<dbReference type="Proteomes" id="UP000031523">
    <property type="component" value="Chromosome"/>
</dbReference>
<name>A0A0B5F322_STRA4</name>
<dbReference type="AlphaFoldDB" id="A0A0B5F322"/>
<protein>
    <submittedName>
        <fullName evidence="1">Uncharacterized protein</fullName>
    </submittedName>
</protein>
<dbReference type="KEGG" id="sals:SLNWT_4351"/>
<proteinExistence type="predicted"/>
<organism evidence="1 2">
    <name type="scientific">Streptomyces albus (strain ATCC 21838 / DSM 41398 / FERM P-419 / JCM 4703 / NBRC 107858)</name>
    <dbReference type="NCBI Taxonomy" id="1081613"/>
    <lineage>
        <taxon>Bacteria</taxon>
        <taxon>Bacillati</taxon>
        <taxon>Actinomycetota</taxon>
        <taxon>Actinomycetes</taxon>
        <taxon>Kitasatosporales</taxon>
        <taxon>Streptomycetaceae</taxon>
        <taxon>Streptomyces</taxon>
    </lineage>
</organism>
<evidence type="ECO:0000313" key="2">
    <source>
        <dbReference type="Proteomes" id="UP000031523"/>
    </source>
</evidence>
<sequence>MLADGEVCATADSVAGGDQGVAGWAAWRGRPRGRGSAASPR</sequence>
<reference evidence="1 2" key="1">
    <citation type="submission" date="2015-01" db="EMBL/GenBank/DDBJ databases">
        <title>Enhanced salinomycin production by adjusting the supply of polyketide extender units in Streptomyce albus DSM 41398.</title>
        <authorList>
            <person name="Lu C."/>
        </authorList>
    </citation>
    <scope>NUCLEOTIDE SEQUENCE [LARGE SCALE GENOMIC DNA]</scope>
    <source>
        <strain evidence="2">ATCC 21838 / DSM 41398 / FERM P-419 / JCM 4703 / NBRC 107858</strain>
    </source>
</reference>
<evidence type="ECO:0000313" key="1">
    <source>
        <dbReference type="EMBL" id="AJE84727.1"/>
    </source>
</evidence>
<dbReference type="EMBL" id="CP010519">
    <property type="protein sequence ID" value="AJE84727.1"/>
    <property type="molecule type" value="Genomic_DNA"/>
</dbReference>
<accession>A0A0B5F322</accession>
<gene>
    <name evidence="1" type="ORF">SLNWT_4351</name>
</gene>
<keyword evidence="2" id="KW-1185">Reference proteome</keyword>